<comment type="caution">
    <text evidence="1">The sequence shown here is derived from an EMBL/GenBank/DDBJ whole genome shotgun (WGS) entry which is preliminary data.</text>
</comment>
<proteinExistence type="predicted"/>
<keyword evidence="2" id="KW-1185">Reference proteome</keyword>
<accession>A0ACC3BX24</accession>
<sequence length="705" mass="72026">MAARAAWCVAIAAAVATVVVTAEAVAEGSVASAAGAPDAGAHQKAWGPHTGSPFFRSRLSGSDGGASFLSALASAHSLAAGPSLRQLRTPRAPTRDDLDEEAAGDERLSTAAAGTLGDRIDRLLAPTVAASRAGAAYAVARRGVTIASGAAGVANVALGVPLAINSLTDVASVSKQMTAFLIYWLADRGRLSLDDDVRRHVPELPAYAHTVTLRHMVHHVSGLLDCILSVTLSGVTSADALPRPALLAAIARQQRLRFRPGSCFEYSNTNYVLAALVAERVSGTPFRTLLRRVIFEPLGMDDSDVYDSPVRVYPQMAASYSFNVTPPAVPGRQPVEELTVATDQRAFVGASGVVTAPTDLLRWASVFRNNSLGGGAALIKEMETPAVLRYPNGTVRPPTYAFGLGAYAGGLFVTDLPVNGSPVRLVHHPGGIGGYRSMFLRVPAAELVVVLQTTSALFADVFGLATGIAALACPSPATTAAIDPGRADIDAEGGVGGGREAVVGGCHLLIDLGVYAQSLLFPVSPSLYVGALGGIPAALSMDVSPPVNGSDRRSAVLRVAPAASPLDGSARPPLPVTAAATRYPSLQVRAAVLDAAAGSWAAPTLGGAPLTLTPRGGGLGVAQGGVEGRLGPTLLPCCVNAAGRWGGVYANARPVAGPIGGLSFEGMWLTATFGGDTMTMGLAFENGGLGDLEGVPFHRVGTCPV</sequence>
<dbReference type="EMBL" id="CM020618">
    <property type="protein sequence ID" value="KAK1862469.1"/>
    <property type="molecule type" value="Genomic_DNA"/>
</dbReference>
<protein>
    <submittedName>
        <fullName evidence="1">Uncharacterized protein</fullName>
    </submittedName>
</protein>
<evidence type="ECO:0000313" key="1">
    <source>
        <dbReference type="EMBL" id="KAK1862469.1"/>
    </source>
</evidence>
<gene>
    <name evidence="1" type="ORF">I4F81_005037</name>
</gene>
<dbReference type="Proteomes" id="UP000798662">
    <property type="component" value="Chromosome 1"/>
</dbReference>
<evidence type="ECO:0000313" key="2">
    <source>
        <dbReference type="Proteomes" id="UP000798662"/>
    </source>
</evidence>
<organism evidence="1 2">
    <name type="scientific">Pyropia yezoensis</name>
    <name type="common">Susabi-nori</name>
    <name type="synonym">Porphyra yezoensis</name>
    <dbReference type="NCBI Taxonomy" id="2788"/>
    <lineage>
        <taxon>Eukaryota</taxon>
        <taxon>Rhodophyta</taxon>
        <taxon>Bangiophyceae</taxon>
        <taxon>Bangiales</taxon>
        <taxon>Bangiaceae</taxon>
        <taxon>Pyropia</taxon>
    </lineage>
</organism>
<name>A0ACC3BX24_PYRYE</name>
<reference evidence="1" key="1">
    <citation type="submission" date="2019-11" db="EMBL/GenBank/DDBJ databases">
        <title>Nori genome reveals adaptations in red seaweeds to the harsh intertidal environment.</title>
        <authorList>
            <person name="Wang D."/>
            <person name="Mao Y."/>
        </authorList>
    </citation>
    <scope>NUCLEOTIDE SEQUENCE</scope>
    <source>
        <tissue evidence="1">Gametophyte</tissue>
    </source>
</reference>